<organism evidence="1 2">
    <name type="scientific">Vibrio scophthalmi</name>
    <dbReference type="NCBI Taxonomy" id="45658"/>
    <lineage>
        <taxon>Bacteria</taxon>
        <taxon>Pseudomonadati</taxon>
        <taxon>Pseudomonadota</taxon>
        <taxon>Gammaproteobacteria</taxon>
        <taxon>Vibrionales</taxon>
        <taxon>Vibrionaceae</taxon>
        <taxon>Vibrio</taxon>
    </lineage>
</organism>
<dbReference type="RefSeq" id="WP_083163775.1">
    <property type="nucleotide sequence ID" value="NZ_CP016308.1"/>
</dbReference>
<keyword evidence="2" id="KW-1185">Reference proteome</keyword>
<dbReference type="Pfam" id="PF11216">
    <property type="entry name" value="DUF3012"/>
    <property type="match status" value="1"/>
</dbReference>
<evidence type="ECO:0000313" key="2">
    <source>
        <dbReference type="Proteomes" id="UP000092528"/>
    </source>
</evidence>
<dbReference type="PATRIC" id="fig|45658.6.peg.3447"/>
<protein>
    <submittedName>
        <fullName evidence="1">Uncharacterized protein</fullName>
    </submittedName>
</protein>
<dbReference type="KEGG" id="vsc:VSVS12_03505"/>
<dbReference type="Proteomes" id="UP000092528">
    <property type="component" value="Chromosome 2"/>
</dbReference>
<sequence>MKKILTAIGLSLFLMGCTEVGSEAWCSDMEQKAKGDWTANEAKDYAKHCIF</sequence>
<name>A0A1B1NUM2_9VIBR</name>
<dbReference type="PROSITE" id="PS51257">
    <property type="entry name" value="PROKAR_LIPOPROTEIN"/>
    <property type="match status" value="1"/>
</dbReference>
<gene>
    <name evidence="1" type="ORF">VSVS05_04283</name>
</gene>
<dbReference type="AlphaFoldDB" id="A0A1B1NUM2"/>
<dbReference type="GeneID" id="96874486"/>
<proteinExistence type="predicted"/>
<dbReference type="EMBL" id="CP016415">
    <property type="protein sequence ID" value="ANU39319.1"/>
    <property type="molecule type" value="Genomic_DNA"/>
</dbReference>
<reference evidence="1 2" key="1">
    <citation type="submission" date="2016-07" db="EMBL/GenBank/DDBJ databases">
        <title>Genome sequencing of Vibrio scophthalmi strain VS-05, an isolated from Paralichthys olivaceus.</title>
        <authorList>
            <person name="Han H.-J."/>
        </authorList>
    </citation>
    <scope>NUCLEOTIDE SEQUENCE [LARGE SCALE GENOMIC DNA]</scope>
    <source>
        <strain evidence="1 2">VS-05</strain>
    </source>
</reference>
<evidence type="ECO:0000313" key="1">
    <source>
        <dbReference type="EMBL" id="ANU39319.1"/>
    </source>
</evidence>
<accession>A0A1B1NUM2</accession>
<dbReference type="InterPro" id="IPR021379">
    <property type="entry name" value="DUF3012"/>
</dbReference>